<evidence type="ECO:0000259" key="3">
    <source>
        <dbReference type="Pfam" id="PF21307"/>
    </source>
</evidence>
<proteinExistence type="predicted"/>
<keyword evidence="6" id="KW-1185">Reference proteome</keyword>
<organism evidence="5 6">
    <name type="scientific">Pedobacter roseus</name>
    <dbReference type="NCBI Taxonomy" id="336820"/>
    <lineage>
        <taxon>Bacteria</taxon>
        <taxon>Pseudomonadati</taxon>
        <taxon>Bacteroidota</taxon>
        <taxon>Sphingobacteriia</taxon>
        <taxon>Sphingobacteriales</taxon>
        <taxon>Sphingobacteriaceae</taxon>
        <taxon>Pedobacter</taxon>
    </lineage>
</organism>
<gene>
    <name evidence="5" type="ORF">H9L23_12280</name>
</gene>
<dbReference type="PANTHER" id="PTHR31084:SF0">
    <property type="entry name" value="ALPHA-L-FUCOSIDASE 2"/>
    <property type="match status" value="1"/>
</dbReference>
<dbReference type="GO" id="GO:0005975">
    <property type="term" value="P:carbohydrate metabolic process"/>
    <property type="evidence" value="ECO:0007669"/>
    <property type="project" value="InterPro"/>
</dbReference>
<feature type="signal peptide" evidence="1">
    <location>
        <begin position="1"/>
        <end position="21"/>
    </location>
</feature>
<dbReference type="InterPro" id="IPR016518">
    <property type="entry name" value="Alpha-L-fucosidase"/>
</dbReference>
<dbReference type="PANTHER" id="PTHR31084">
    <property type="entry name" value="ALPHA-L-FUCOSIDASE 2"/>
    <property type="match status" value="1"/>
</dbReference>
<dbReference type="GO" id="GO:0004560">
    <property type="term" value="F:alpha-L-fucosidase activity"/>
    <property type="evidence" value="ECO:0007669"/>
    <property type="project" value="InterPro"/>
</dbReference>
<evidence type="ECO:0000259" key="2">
    <source>
        <dbReference type="Pfam" id="PF14498"/>
    </source>
</evidence>
<dbReference type="Gene3D" id="2.70.98.50">
    <property type="entry name" value="putative glycoside hydrolase family protein from bacillus halodurans"/>
    <property type="match status" value="1"/>
</dbReference>
<evidence type="ECO:0000313" key="6">
    <source>
        <dbReference type="Proteomes" id="UP000515806"/>
    </source>
</evidence>
<dbReference type="InterPro" id="IPR008928">
    <property type="entry name" value="6-hairpin_glycosidase_sf"/>
</dbReference>
<feature type="chain" id="PRO_5028971934" evidence="1">
    <location>
        <begin position="22"/>
        <end position="819"/>
    </location>
</feature>
<reference evidence="5 6" key="1">
    <citation type="submission" date="2020-08" db="EMBL/GenBank/DDBJ databases">
        <title>Genome sequence of Pedobacter roseus KACC 11594T.</title>
        <authorList>
            <person name="Hyun D.-W."/>
            <person name="Bae J.-W."/>
        </authorList>
    </citation>
    <scope>NUCLEOTIDE SEQUENCE [LARGE SCALE GENOMIC DNA]</scope>
    <source>
        <strain evidence="5 6">KACC 11594</strain>
    </source>
</reference>
<dbReference type="Proteomes" id="UP000515806">
    <property type="component" value="Chromosome"/>
</dbReference>
<protein>
    <submittedName>
        <fullName evidence="5">Glycoside hydrolase family 95 protein</fullName>
    </submittedName>
</protein>
<evidence type="ECO:0000313" key="5">
    <source>
        <dbReference type="EMBL" id="QNN44800.1"/>
    </source>
</evidence>
<evidence type="ECO:0000259" key="4">
    <source>
        <dbReference type="Pfam" id="PF22124"/>
    </source>
</evidence>
<keyword evidence="5" id="KW-0378">Hydrolase</keyword>
<dbReference type="InterPro" id="IPR027414">
    <property type="entry name" value="GH95_N_dom"/>
</dbReference>
<dbReference type="Pfam" id="PF22124">
    <property type="entry name" value="Glyco_hydro_95_cat"/>
    <property type="match status" value="1"/>
</dbReference>
<dbReference type="Pfam" id="PF14498">
    <property type="entry name" value="Glyco_hyd_65N_2"/>
    <property type="match status" value="1"/>
</dbReference>
<dbReference type="InterPro" id="IPR049053">
    <property type="entry name" value="AFCA-like_C"/>
</dbReference>
<dbReference type="PIRSF" id="PIRSF007663">
    <property type="entry name" value="UCP007663"/>
    <property type="match status" value="1"/>
</dbReference>
<dbReference type="FunFam" id="1.50.10.10:FF:000028">
    <property type="entry name" value="Alpha-L-fucosidase 2"/>
    <property type="match status" value="1"/>
</dbReference>
<dbReference type="AlphaFoldDB" id="A0A7G9QN75"/>
<feature type="domain" description="Alpha fucosidase A-like C-terminal" evidence="3">
    <location>
        <begin position="723"/>
        <end position="816"/>
    </location>
</feature>
<feature type="domain" description="Glycosyl hydrolase family 95 N-terminal" evidence="2">
    <location>
        <begin position="26"/>
        <end position="277"/>
    </location>
</feature>
<dbReference type="InterPro" id="IPR013780">
    <property type="entry name" value="Glyco_hydro_b"/>
</dbReference>
<dbReference type="EMBL" id="CP060723">
    <property type="protein sequence ID" value="QNN44800.1"/>
    <property type="molecule type" value="Genomic_DNA"/>
</dbReference>
<feature type="domain" description="Glycosyl hydrolase family 95 catalytic" evidence="4">
    <location>
        <begin position="303"/>
        <end position="721"/>
    </location>
</feature>
<dbReference type="KEGG" id="proe:H9L23_12280"/>
<dbReference type="RefSeq" id="WP_187595229.1">
    <property type="nucleotide sequence ID" value="NZ_CP060723.1"/>
</dbReference>
<name>A0A7G9QN75_9SPHI</name>
<dbReference type="Gene3D" id="2.60.40.1180">
    <property type="entry name" value="Golgi alpha-mannosidase II"/>
    <property type="match status" value="1"/>
</dbReference>
<dbReference type="Pfam" id="PF21307">
    <property type="entry name" value="Glyco_hydro_95_C"/>
    <property type="match status" value="1"/>
</dbReference>
<dbReference type="SUPFAM" id="SSF48208">
    <property type="entry name" value="Six-hairpin glycosidases"/>
    <property type="match status" value="1"/>
</dbReference>
<evidence type="ECO:0000256" key="1">
    <source>
        <dbReference type="SAM" id="SignalP"/>
    </source>
</evidence>
<sequence>MYRFCFLSLFLFVLNFNQIFAQKQKLWYKKPATEWTEALPIGNGRLGAMVYGGIKEELLQLNEATLWSGGPVKENVNPTAYTYLPQVREALFKEDFAAARKLAQQMQGVYSESYLPLGDLKIKQDFGNSEASAYTRELNIERAVATTSFTVDGVKYKREIFSSAPDQVMVMRISASKPQMLNFLVSTQTQLRAKASVLSADILSLKGRAPAHVDPNYVKNTKDPIRYGTDQDCAGMPFDLLARAVSKDGKITVDTSGITVSGATEVLVYIAAATGFNGFNHCPDLNPTDLARKKLDAATQKTWSVLLNAHLKDFQNYFNRVFFELNPHEQSKTNLPTDERLEAYTKGATDPELEAMYFQYGRYLLISSSRVTGVPANLQGIWNKEMRPPWSSNYTTNINVQMNYWLAESCNLSEMHTPLFGLIKNLSVTGAKISSSFYQTKGWVTHHNSDIWALANPVGNLGAGDPKWANWPVGGDWLSRHLWEHYEFTQDKAFLATTAYPLMKGAAEFTLGWLIPDQTGHLVTAPSFSPENDFFYGNKKVGQVSVATTMDIGIIRDLFDNLIAASKILNTDKAFRDTLVATKAKLLPFQIGSKGQLQEWNKDYESPDPHHRHVSHLYALYPANQISAINTPELADAAKKTLQLRGDDGTGWSLAWKVNLWARLLDGDHAYQLYRNLFRITRQNGTNYSGGGGIYPNMFDAHPPFQIDGNFGGTSGVAEMLLQSQDEYIYLLPALPKVWAAGKITGLVARGAYTVDVNWAGGKLTTATITSKKTGMCKVLSAQKLQIKNIGQIKTTKVAKGYMLQFKATAGRIYTLSAL</sequence>
<accession>A0A7G9QN75</accession>
<dbReference type="InterPro" id="IPR054363">
    <property type="entry name" value="GH95_cat"/>
</dbReference>
<keyword evidence="1" id="KW-0732">Signal</keyword>